<comment type="caution">
    <text evidence="2">The sequence shown here is derived from an EMBL/GenBank/DDBJ whole genome shotgun (WGS) entry which is preliminary data.</text>
</comment>
<feature type="domain" description="Reverse transcriptase zinc-binding" evidence="1">
    <location>
        <begin position="75"/>
        <end position="159"/>
    </location>
</feature>
<reference evidence="2 3" key="1">
    <citation type="journal article" date="2018" name="PLoS Genet.">
        <title>Population sequencing reveals clonal diversity and ancestral inbreeding in the grapevine cultivar Chardonnay.</title>
        <authorList>
            <person name="Roach M.J."/>
            <person name="Johnson D.L."/>
            <person name="Bohlmann J."/>
            <person name="van Vuuren H.J."/>
            <person name="Jones S.J."/>
            <person name="Pretorius I.S."/>
            <person name="Schmidt S.A."/>
            <person name="Borneman A.R."/>
        </authorList>
    </citation>
    <scope>NUCLEOTIDE SEQUENCE [LARGE SCALE GENOMIC DNA]</scope>
    <source>
        <strain evidence="3">cv. Chardonnay</strain>
        <tissue evidence="2">Leaf</tissue>
    </source>
</reference>
<accession>A0A438DJR6</accession>
<dbReference type="Proteomes" id="UP000288805">
    <property type="component" value="Unassembled WGS sequence"/>
</dbReference>
<organism evidence="2 3">
    <name type="scientific">Vitis vinifera</name>
    <name type="common">Grape</name>
    <dbReference type="NCBI Taxonomy" id="29760"/>
    <lineage>
        <taxon>Eukaryota</taxon>
        <taxon>Viridiplantae</taxon>
        <taxon>Streptophyta</taxon>
        <taxon>Embryophyta</taxon>
        <taxon>Tracheophyta</taxon>
        <taxon>Spermatophyta</taxon>
        <taxon>Magnoliopsida</taxon>
        <taxon>eudicotyledons</taxon>
        <taxon>Gunneridae</taxon>
        <taxon>Pentapetalae</taxon>
        <taxon>rosids</taxon>
        <taxon>Vitales</taxon>
        <taxon>Vitaceae</taxon>
        <taxon>Viteae</taxon>
        <taxon>Vitis</taxon>
    </lineage>
</organism>
<evidence type="ECO:0000313" key="3">
    <source>
        <dbReference type="Proteomes" id="UP000288805"/>
    </source>
</evidence>
<gene>
    <name evidence="2" type="ORF">CK203_103500</name>
</gene>
<evidence type="ECO:0000313" key="2">
    <source>
        <dbReference type="EMBL" id="RVW35669.1"/>
    </source>
</evidence>
<evidence type="ECO:0000259" key="1">
    <source>
        <dbReference type="Pfam" id="PF13966"/>
    </source>
</evidence>
<protein>
    <recommendedName>
        <fullName evidence="1">Reverse transcriptase zinc-binding domain-containing protein</fullName>
    </recommendedName>
</protein>
<dbReference type="Pfam" id="PF13966">
    <property type="entry name" value="zf-RVT"/>
    <property type="match status" value="1"/>
</dbReference>
<dbReference type="AlphaFoldDB" id="A0A438DJR6"/>
<dbReference type="InterPro" id="IPR026960">
    <property type="entry name" value="RVT-Znf"/>
</dbReference>
<name>A0A438DJR6_VITVI</name>
<sequence length="195" mass="23172">MKGMTLNHYASSALGNMYCITIRPVASRQSPHFSRRLNDWEMGEVESLFRKLQPLAVRRDAEDFLSWRESRNGCFSVCSLYRSFTRASSDPFPWSIIWRSWDLVRVSFFAWEASWNRILTCDQLKRRGWNFPNRCYLCKEEEETSDHLFLVCIKARMLWNVILTLFGVHWVLHSSVKGNLLWLHRSFVGKRREKA</sequence>
<dbReference type="EMBL" id="QGNW01001596">
    <property type="protein sequence ID" value="RVW35669.1"/>
    <property type="molecule type" value="Genomic_DNA"/>
</dbReference>
<proteinExistence type="predicted"/>